<comment type="caution">
    <text evidence="2">The sequence shown here is derived from an EMBL/GenBank/DDBJ whole genome shotgun (WGS) entry which is preliminary data.</text>
</comment>
<dbReference type="Proteomes" id="UP000256345">
    <property type="component" value="Unassembled WGS sequence"/>
</dbReference>
<evidence type="ECO:0000256" key="1">
    <source>
        <dbReference type="SAM" id="Phobius"/>
    </source>
</evidence>
<evidence type="ECO:0000313" key="3">
    <source>
        <dbReference type="Proteomes" id="UP000256345"/>
    </source>
</evidence>
<keyword evidence="1" id="KW-0472">Membrane</keyword>
<gene>
    <name evidence="2" type="ORF">ATI61_106520</name>
</gene>
<keyword evidence="1" id="KW-0812">Transmembrane</keyword>
<proteinExistence type="predicted"/>
<feature type="transmembrane region" description="Helical" evidence="1">
    <location>
        <begin position="15"/>
        <end position="37"/>
    </location>
</feature>
<dbReference type="RefSeq" id="WP_169800630.1">
    <property type="nucleotide sequence ID" value="NZ_CP011509.1"/>
</dbReference>
<dbReference type="Pfam" id="PF08695">
    <property type="entry name" value="Coa1"/>
    <property type="match status" value="1"/>
</dbReference>
<dbReference type="EMBL" id="QUMU01000006">
    <property type="protein sequence ID" value="REG31050.1"/>
    <property type="molecule type" value="Genomic_DNA"/>
</dbReference>
<dbReference type="InterPro" id="IPR014807">
    <property type="entry name" value="Coa1"/>
</dbReference>
<accession>A0ABX9K104</accession>
<reference evidence="2 3" key="1">
    <citation type="submission" date="2018-08" db="EMBL/GenBank/DDBJ databases">
        <title>Genomic Encyclopedia of Archaeal and Bacterial Type Strains, Phase II (KMG-II): from individual species to whole genera.</title>
        <authorList>
            <person name="Goeker M."/>
        </authorList>
    </citation>
    <scope>NUCLEOTIDE SEQUENCE [LARGE SCALE GENOMIC DNA]</scope>
    <source>
        <strain evidence="2 3">DSM 2261</strain>
    </source>
</reference>
<organism evidence="2 3">
    <name type="scientific">Archangium gephyra</name>
    <dbReference type="NCBI Taxonomy" id="48"/>
    <lineage>
        <taxon>Bacteria</taxon>
        <taxon>Pseudomonadati</taxon>
        <taxon>Myxococcota</taxon>
        <taxon>Myxococcia</taxon>
        <taxon>Myxococcales</taxon>
        <taxon>Cystobacterineae</taxon>
        <taxon>Archangiaceae</taxon>
        <taxon>Archangium</taxon>
    </lineage>
</organism>
<keyword evidence="3" id="KW-1185">Reference proteome</keyword>
<sequence>MAAHEESGTPGWMKWGLVALVGVPLLCGGSGLLAFLYMRSESPYEDAVARATRNARVNKALGAPVSANFFFSGKMQSKGYDGVAIMEIGLSGSTQDGTLHVKGVRTSGVWGFSTLKVVARDGTEINVAGGF</sequence>
<name>A0ABX9K104_9BACT</name>
<evidence type="ECO:0000313" key="2">
    <source>
        <dbReference type="EMBL" id="REG31050.1"/>
    </source>
</evidence>
<protein>
    <submittedName>
        <fullName evidence="2">Cytochrome oxidase complex assembly protein 1</fullName>
    </submittedName>
</protein>
<keyword evidence="1" id="KW-1133">Transmembrane helix</keyword>